<organism evidence="3">
    <name type="scientific">Brachypodium distachyon</name>
    <name type="common">Purple false brome</name>
    <name type="synonym">Trachynia distachya</name>
    <dbReference type="NCBI Taxonomy" id="15368"/>
    <lineage>
        <taxon>Eukaryota</taxon>
        <taxon>Viridiplantae</taxon>
        <taxon>Streptophyta</taxon>
        <taxon>Embryophyta</taxon>
        <taxon>Tracheophyta</taxon>
        <taxon>Spermatophyta</taxon>
        <taxon>Magnoliopsida</taxon>
        <taxon>Liliopsida</taxon>
        <taxon>Poales</taxon>
        <taxon>Poaceae</taxon>
        <taxon>BOP clade</taxon>
        <taxon>Pooideae</taxon>
        <taxon>Stipodae</taxon>
        <taxon>Brachypodieae</taxon>
        <taxon>Brachypodium</taxon>
    </lineage>
</organism>
<dbReference type="Gramene" id="KQJ84168">
    <property type="protein sequence ID" value="KQJ84168"/>
    <property type="gene ID" value="BRADI_5g19110v3"/>
</dbReference>
<protein>
    <submittedName>
        <fullName evidence="2 3">Uncharacterized protein</fullName>
    </submittedName>
</protein>
<name>I1J0V6_BRADI</name>
<dbReference type="SUPFAM" id="SSF54427">
    <property type="entry name" value="NTF2-like"/>
    <property type="match status" value="1"/>
</dbReference>
<keyword evidence="4" id="KW-1185">Reference proteome</keyword>
<dbReference type="HOGENOM" id="CLU_096624_0_0_1"/>
<dbReference type="PANTHER" id="PTHR34123">
    <property type="entry name" value="OS04G0578200 PROTEIN"/>
    <property type="match status" value="1"/>
</dbReference>
<dbReference type="EnsemblPlants" id="KQJ84168">
    <property type="protein sequence ID" value="KQJ84168"/>
    <property type="gene ID" value="BRADI_5g19110v3"/>
</dbReference>
<dbReference type="EMBL" id="CM000884">
    <property type="protein sequence ID" value="KQJ84168.1"/>
    <property type="molecule type" value="Genomic_DNA"/>
</dbReference>
<evidence type="ECO:0000313" key="4">
    <source>
        <dbReference type="Proteomes" id="UP000008810"/>
    </source>
</evidence>
<feature type="region of interest" description="Disordered" evidence="1">
    <location>
        <begin position="1"/>
        <end position="62"/>
    </location>
</feature>
<dbReference type="Pfam" id="PF10184">
    <property type="entry name" value="DUF2358"/>
    <property type="match status" value="1"/>
</dbReference>
<accession>I1J0V6</accession>
<dbReference type="eggNOG" id="ENOG502QVX3">
    <property type="taxonomic scope" value="Eukaryota"/>
</dbReference>
<dbReference type="OMA" id="AWYGSEF"/>
<feature type="region of interest" description="Disordered" evidence="1">
    <location>
        <begin position="88"/>
        <end position="113"/>
    </location>
</feature>
<dbReference type="InterPro" id="IPR018790">
    <property type="entry name" value="DUF2358"/>
</dbReference>
<evidence type="ECO:0000256" key="1">
    <source>
        <dbReference type="SAM" id="MobiDB-lite"/>
    </source>
</evidence>
<dbReference type="OrthoDB" id="348976at2759"/>
<dbReference type="AlphaFoldDB" id="I1J0V6"/>
<reference evidence="2" key="2">
    <citation type="submission" date="2017-06" db="EMBL/GenBank/DDBJ databases">
        <title>WGS assembly of Brachypodium distachyon.</title>
        <authorList>
            <consortium name="The International Brachypodium Initiative"/>
            <person name="Lucas S."/>
            <person name="Harmon-Smith M."/>
            <person name="Lail K."/>
            <person name="Tice H."/>
            <person name="Grimwood J."/>
            <person name="Bruce D."/>
            <person name="Barry K."/>
            <person name="Shu S."/>
            <person name="Lindquist E."/>
            <person name="Wang M."/>
            <person name="Pitluck S."/>
            <person name="Vogel J.P."/>
            <person name="Garvin D.F."/>
            <person name="Mockler T.C."/>
            <person name="Schmutz J."/>
            <person name="Rokhsar D."/>
            <person name="Bevan M.W."/>
        </authorList>
    </citation>
    <scope>NUCLEOTIDE SEQUENCE</scope>
    <source>
        <strain evidence="2">Bd21</strain>
    </source>
</reference>
<dbReference type="Proteomes" id="UP000008810">
    <property type="component" value="Chromosome 5"/>
</dbReference>
<dbReference type="PANTHER" id="PTHR34123:SF1">
    <property type="entry name" value="OS04G0578200 PROTEIN"/>
    <property type="match status" value="1"/>
</dbReference>
<dbReference type="KEGG" id="bdi:100843329"/>
<proteinExistence type="predicted"/>
<evidence type="ECO:0000313" key="3">
    <source>
        <dbReference type="EnsemblPlants" id="KQJ84168"/>
    </source>
</evidence>
<reference evidence="3" key="3">
    <citation type="submission" date="2018-08" db="UniProtKB">
        <authorList>
            <consortium name="EnsemblPlants"/>
        </authorList>
    </citation>
    <scope>IDENTIFICATION</scope>
    <source>
        <strain evidence="3">cv. Bd21</strain>
    </source>
</reference>
<sequence>MALLQPASTAPFPTGHRRTTGILVRRPSFYSHSHSSRRSRLHAHKPGSTGRRGTETPSGSESENVVLKAAWYGSEVLGIAASFFRPPRPAEEDAGDDVADSGASERGTSMGPAQVAQAIKDDFARSYFVTGNLTLRAYEEDCEFADPAGSFRGLGRFKRNCTNFGSLLEKSDMKLTKWEDLQDKSVGHWRFSCVMSFPWRPVLSATGYTEYFFDAESGKVCRHVEHWNVPKMALLRQIFRPSRWVWEKR</sequence>
<gene>
    <name evidence="3" type="primary">LOC100843329</name>
    <name evidence="2" type="ORF">BRADI_5g19110v3</name>
</gene>
<reference evidence="2 3" key="1">
    <citation type="journal article" date="2010" name="Nature">
        <title>Genome sequencing and analysis of the model grass Brachypodium distachyon.</title>
        <authorList>
            <consortium name="International Brachypodium Initiative"/>
        </authorList>
    </citation>
    <scope>NUCLEOTIDE SEQUENCE [LARGE SCALE GENOMIC DNA]</scope>
    <source>
        <strain evidence="2 3">Bd21</strain>
    </source>
</reference>
<dbReference type="RefSeq" id="XP_003581559.1">
    <property type="nucleotide sequence ID" value="XM_003581511.4"/>
</dbReference>
<dbReference type="GeneID" id="100843329"/>
<dbReference type="FunCoup" id="I1J0V6">
    <property type="interactions" value="921"/>
</dbReference>
<dbReference type="STRING" id="15368.I1J0V6"/>
<evidence type="ECO:0000313" key="2">
    <source>
        <dbReference type="EMBL" id="KQJ84168.1"/>
    </source>
</evidence>
<dbReference type="InterPro" id="IPR032710">
    <property type="entry name" value="NTF2-like_dom_sf"/>
</dbReference>
<feature type="compositionally biased region" description="Basic residues" evidence="1">
    <location>
        <begin position="34"/>
        <end position="45"/>
    </location>
</feature>